<protein>
    <submittedName>
        <fullName evidence="3">Uncharacterized protein</fullName>
    </submittedName>
</protein>
<keyword evidence="1" id="KW-0472">Membrane</keyword>
<dbReference type="EMBL" id="CP014227">
    <property type="protein sequence ID" value="AMD85675.1"/>
    <property type="molecule type" value="Genomic_DNA"/>
</dbReference>
<reference evidence="2 4" key="1">
    <citation type="submission" date="2016-02" db="EMBL/GenBank/DDBJ databases">
        <authorList>
            <person name="Holder M.E."/>
            <person name="Ajami N.J."/>
            <person name="Petrosino J.F."/>
        </authorList>
    </citation>
    <scope>NUCLEOTIDE SEQUENCE [LARGE SCALE GENOMIC DNA]</scope>
    <source>
        <strain evidence="2 4">CCUG 32990</strain>
    </source>
</reference>
<accession>A0AAX2H2H1</accession>
<dbReference type="AlphaFoldDB" id="A0AAX2H2H1"/>
<evidence type="ECO:0000313" key="5">
    <source>
        <dbReference type="Proteomes" id="UP000215539"/>
    </source>
</evidence>
<dbReference type="Proteomes" id="UP000065822">
    <property type="component" value="Chromosome"/>
</dbReference>
<dbReference type="Proteomes" id="UP000215539">
    <property type="component" value="Chromosome 1"/>
</dbReference>
<proteinExistence type="predicted"/>
<feature type="transmembrane region" description="Helical" evidence="1">
    <location>
        <begin position="38"/>
        <end position="63"/>
    </location>
</feature>
<evidence type="ECO:0000313" key="4">
    <source>
        <dbReference type="Proteomes" id="UP000065822"/>
    </source>
</evidence>
<sequence>MKDYSTEIAKCSLWLMGISVVGVLLCVIFDAANSFMRLLIGVEAVLLLLLLFGFPLYYLYHLVLRFIFKKERKGFRLLCYAAICYLVSIAFYVVLFWIIYNYSYNDAIRRHHP</sequence>
<evidence type="ECO:0000313" key="3">
    <source>
        <dbReference type="EMBL" id="SNV16448.1"/>
    </source>
</evidence>
<evidence type="ECO:0000256" key="1">
    <source>
        <dbReference type="SAM" id="Phobius"/>
    </source>
</evidence>
<evidence type="ECO:0000313" key="2">
    <source>
        <dbReference type="EMBL" id="AMD85675.1"/>
    </source>
</evidence>
<dbReference type="RefSeq" id="WP_066430509.1">
    <property type="nucleotide sequence ID" value="NZ_CP014227.1"/>
</dbReference>
<dbReference type="EMBL" id="LT906449">
    <property type="protein sequence ID" value="SNV16448.1"/>
    <property type="molecule type" value="Genomic_DNA"/>
</dbReference>
<reference evidence="3 5" key="2">
    <citation type="submission" date="2017-06" db="EMBL/GenBank/DDBJ databases">
        <authorList>
            <consortium name="Pathogen Informatics"/>
        </authorList>
    </citation>
    <scope>NUCLEOTIDE SEQUENCE [LARGE SCALE GENOMIC DNA]</scope>
    <source>
        <strain evidence="3 5">NCTC12947</strain>
    </source>
</reference>
<gene>
    <name evidence="2" type="ORF">AXF12_09215</name>
    <name evidence="3" type="ORF">SAMEA44541418_02317</name>
</gene>
<keyword evidence="1" id="KW-1133">Transmembrane helix</keyword>
<feature type="transmembrane region" description="Helical" evidence="1">
    <location>
        <begin position="12"/>
        <end position="32"/>
    </location>
</feature>
<name>A0AAX2H2H1_9FLAO</name>
<feature type="transmembrane region" description="Helical" evidence="1">
    <location>
        <begin position="75"/>
        <end position="100"/>
    </location>
</feature>
<keyword evidence="4" id="KW-1185">Reference proteome</keyword>
<dbReference type="KEGG" id="chg:AXF12_09215"/>
<organism evidence="3 5">
    <name type="scientific">Capnocytophaga haemolytica</name>
    <dbReference type="NCBI Taxonomy" id="45243"/>
    <lineage>
        <taxon>Bacteria</taxon>
        <taxon>Pseudomonadati</taxon>
        <taxon>Bacteroidota</taxon>
        <taxon>Flavobacteriia</taxon>
        <taxon>Flavobacteriales</taxon>
        <taxon>Flavobacteriaceae</taxon>
        <taxon>Capnocytophaga</taxon>
    </lineage>
</organism>
<keyword evidence="1" id="KW-0812">Transmembrane</keyword>